<dbReference type="RefSeq" id="WP_013011004.1">
    <property type="nucleotide sequence ID" value="NC_013943.1"/>
</dbReference>
<dbReference type="Gene3D" id="1.10.260.40">
    <property type="entry name" value="lambda repressor-like DNA-binding domains"/>
    <property type="match status" value="1"/>
</dbReference>
<gene>
    <name evidence="2" type="ordered locus">Dacet_1729</name>
</gene>
<accession>D4H0I0</accession>
<proteinExistence type="predicted"/>
<dbReference type="PaxDb" id="522772-Dacet_1729"/>
<evidence type="ECO:0000313" key="2">
    <source>
        <dbReference type="EMBL" id="ADD68493.1"/>
    </source>
</evidence>
<dbReference type="KEGG" id="dap:Dacet_1729"/>
<feature type="domain" description="HTH cro/C1-type" evidence="1">
    <location>
        <begin position="17"/>
        <end position="71"/>
    </location>
</feature>
<dbReference type="PROSITE" id="PS50943">
    <property type="entry name" value="HTH_CROC1"/>
    <property type="match status" value="1"/>
</dbReference>
<dbReference type="EMBL" id="CP001968">
    <property type="protein sequence ID" value="ADD68493.1"/>
    <property type="molecule type" value="Genomic_DNA"/>
</dbReference>
<dbReference type="Proteomes" id="UP000002012">
    <property type="component" value="Chromosome"/>
</dbReference>
<dbReference type="InterPro" id="IPR010982">
    <property type="entry name" value="Lambda_DNA-bd_dom_sf"/>
</dbReference>
<dbReference type="Pfam" id="PF01381">
    <property type="entry name" value="HTH_3"/>
    <property type="match status" value="1"/>
</dbReference>
<organism evidence="2 3">
    <name type="scientific">Denitrovibrio acetiphilus (strain DSM 12809 / NBRC 114555 / N2460)</name>
    <dbReference type="NCBI Taxonomy" id="522772"/>
    <lineage>
        <taxon>Bacteria</taxon>
        <taxon>Pseudomonadati</taxon>
        <taxon>Deferribacterota</taxon>
        <taxon>Deferribacteres</taxon>
        <taxon>Deferribacterales</taxon>
        <taxon>Geovibrionaceae</taxon>
        <taxon>Denitrovibrio</taxon>
    </lineage>
</organism>
<name>D4H0I0_DENA2</name>
<dbReference type="SUPFAM" id="SSF47413">
    <property type="entry name" value="lambda repressor-like DNA-binding domains"/>
    <property type="match status" value="1"/>
</dbReference>
<reference evidence="2 3" key="1">
    <citation type="journal article" date="2010" name="Stand. Genomic Sci.">
        <title>Complete genome sequence of Denitrovibrio acetiphilus type strain (N2460).</title>
        <authorList>
            <person name="Kiss H."/>
            <person name="Lang E."/>
            <person name="Lapidus A."/>
            <person name="Copeland A."/>
            <person name="Nolan M."/>
            <person name="Glavina Del Rio T."/>
            <person name="Chen F."/>
            <person name="Lucas S."/>
            <person name="Tice H."/>
            <person name="Cheng J.F."/>
            <person name="Han C."/>
            <person name="Goodwin L."/>
            <person name="Pitluck S."/>
            <person name="Liolios K."/>
            <person name="Pati A."/>
            <person name="Ivanova N."/>
            <person name="Mavromatis K."/>
            <person name="Chen A."/>
            <person name="Palaniappan K."/>
            <person name="Land M."/>
            <person name="Hauser L."/>
            <person name="Chang Y.J."/>
            <person name="Jeffries C.D."/>
            <person name="Detter J.C."/>
            <person name="Brettin T."/>
            <person name="Spring S."/>
            <person name="Rohde M."/>
            <person name="Goker M."/>
            <person name="Woyke T."/>
            <person name="Bristow J."/>
            <person name="Eisen J.A."/>
            <person name="Markowitz V."/>
            <person name="Hugenholtz P."/>
            <person name="Kyrpides N.C."/>
            <person name="Klenk H.P."/>
        </authorList>
    </citation>
    <scope>NUCLEOTIDE SEQUENCE [LARGE SCALE GENOMIC DNA]</scope>
    <source>
        <strain evidence="3">DSM 12809 / NBRC 114555 / N2460</strain>
    </source>
</reference>
<dbReference type="InterPro" id="IPR001387">
    <property type="entry name" value="Cro/C1-type_HTH"/>
</dbReference>
<keyword evidence="3" id="KW-1185">Reference proteome</keyword>
<dbReference type="SMART" id="SM00530">
    <property type="entry name" value="HTH_XRE"/>
    <property type="match status" value="1"/>
</dbReference>
<dbReference type="STRING" id="522772.Dacet_1729"/>
<dbReference type="AlphaFoldDB" id="D4H0I0"/>
<dbReference type="InParanoid" id="D4H0I0"/>
<evidence type="ECO:0000259" key="1">
    <source>
        <dbReference type="PROSITE" id="PS50943"/>
    </source>
</evidence>
<dbReference type="HOGENOM" id="CLU_2218797_0_0_0"/>
<dbReference type="CDD" id="cd00093">
    <property type="entry name" value="HTH_XRE"/>
    <property type="match status" value="1"/>
</dbReference>
<sequence length="106" mass="11752">MPDEINIGKVSFLGSRLKDEIKRTGQSQLEFAKKLGISPSRLSNYVTGARLPDIFTLNSIADLLGIPLDSLLSDDYDCKGRRFPRRYLLTVYEGGSVSISEETALL</sequence>
<evidence type="ECO:0000313" key="3">
    <source>
        <dbReference type="Proteomes" id="UP000002012"/>
    </source>
</evidence>
<dbReference type="GO" id="GO:0003677">
    <property type="term" value="F:DNA binding"/>
    <property type="evidence" value="ECO:0007669"/>
    <property type="project" value="InterPro"/>
</dbReference>
<dbReference type="eggNOG" id="COG2522">
    <property type="taxonomic scope" value="Bacteria"/>
</dbReference>
<protein>
    <submittedName>
        <fullName evidence="2">Transcriptional regulator, XRE family</fullName>
    </submittedName>
</protein>